<dbReference type="InterPro" id="IPR012132">
    <property type="entry name" value="GMC_OxRdtase"/>
</dbReference>
<dbReference type="PIRSF" id="PIRSF000137">
    <property type="entry name" value="Alcohol_oxidase"/>
    <property type="match status" value="1"/>
</dbReference>
<dbReference type="EMBL" id="ML977638">
    <property type="protein sequence ID" value="KAF1995510.1"/>
    <property type="molecule type" value="Genomic_DNA"/>
</dbReference>
<feature type="binding site" evidence="2">
    <location>
        <position position="276"/>
    </location>
    <ligand>
        <name>FAD</name>
        <dbReference type="ChEBI" id="CHEBI:57692"/>
    </ligand>
</feature>
<keyword evidence="2" id="KW-0285">Flavoprotein</keyword>
<dbReference type="InterPro" id="IPR007867">
    <property type="entry name" value="GMC_OxRtase_C"/>
</dbReference>
<comment type="similarity">
    <text evidence="1">Belongs to the GMC oxidoreductase family.</text>
</comment>
<dbReference type="Gene3D" id="3.30.410.10">
    <property type="entry name" value="Cholesterol Oxidase, domain 2"/>
    <property type="match status" value="1"/>
</dbReference>
<dbReference type="PANTHER" id="PTHR47190:SF2">
    <property type="entry name" value="CELLOBIOSE DEHYDROGENASE (AFU_ORTHOLOGUE AFUA_2G17620)"/>
    <property type="match status" value="1"/>
</dbReference>
<protein>
    <submittedName>
        <fullName evidence="6">GMC oxidoreductase</fullName>
    </submittedName>
</protein>
<dbReference type="Proteomes" id="UP000799779">
    <property type="component" value="Unassembled WGS sequence"/>
</dbReference>
<name>A0A6A5W1D2_9PLEO</name>
<dbReference type="InterPro" id="IPR000172">
    <property type="entry name" value="GMC_OxRdtase_N"/>
</dbReference>
<dbReference type="InterPro" id="IPR036188">
    <property type="entry name" value="FAD/NAD-bd_sf"/>
</dbReference>
<feature type="domain" description="Glucose-methanol-choline oxidoreductase N-terminal" evidence="4">
    <location>
        <begin position="141"/>
        <end position="363"/>
    </location>
</feature>
<dbReference type="Pfam" id="PF13450">
    <property type="entry name" value="NAD_binding_8"/>
    <property type="match status" value="1"/>
</dbReference>
<sequence length="605" mass="65674">MVHLQSLLLSTFSPFILSQFLPETSNIPCSTAMRIRTLLLQAQFVICGSTAPSLNGAWDYIIVGSGASGIPLADRLSESGKSVLLIERGEPSSGRWGGMRRPTWLEGTNLTRFDVPSLYQSVWAAEEGINNTGIFCPDIEAPASCVLGGGTAINAGQFYKPHPRDWSTMPPGWRHSDMKSATRKAFTRLPSTTTPSKDGKSYLTNGTNIALAALTDPSLSDPYQFISVNEHPELKNHTVALPEYYFSKGERHGPMSTYLVTASKRKNFRLLMNTTVQRALRIGGDIIGVQTDSSSGSAGHTGTILLTPRTGRLILSAGVFGTSKILFRSGIGPLDQLKAMQRSEDGPDMITEKYWIELPVGTRIDDAPAVYMAVKKADLETYPWEQIWYKNSTDKDVRKYLEKRSGPLAEVQPSIAPVFWDEVKGEDNRTRIIQWTVNSGSTKELGTVLLFASTLSTGKTSRGTLSLTPDLKLTVTKRPYFNDPGAHDFAALLSSARSLLPILTNIPNATLLFPPSSDPQELEKYLRETIATSPTLSSNHWTSSTYMAASCTDPLAVLDASTTVCGTTNLHIVDAGIVNSVPAANPQAVFVVAAERAAEIILGLG</sequence>
<dbReference type="SUPFAM" id="SSF51905">
    <property type="entry name" value="FAD/NAD(P)-binding domain"/>
    <property type="match status" value="1"/>
</dbReference>
<organism evidence="6 7">
    <name type="scientific">Amniculicola lignicola CBS 123094</name>
    <dbReference type="NCBI Taxonomy" id="1392246"/>
    <lineage>
        <taxon>Eukaryota</taxon>
        <taxon>Fungi</taxon>
        <taxon>Dikarya</taxon>
        <taxon>Ascomycota</taxon>
        <taxon>Pezizomycotina</taxon>
        <taxon>Dothideomycetes</taxon>
        <taxon>Pleosporomycetidae</taxon>
        <taxon>Pleosporales</taxon>
        <taxon>Amniculicolaceae</taxon>
        <taxon>Amniculicola</taxon>
    </lineage>
</organism>
<evidence type="ECO:0000259" key="5">
    <source>
        <dbReference type="Pfam" id="PF05199"/>
    </source>
</evidence>
<feature type="signal peptide" evidence="3">
    <location>
        <begin position="1"/>
        <end position="18"/>
    </location>
</feature>
<proteinExistence type="inferred from homology"/>
<dbReference type="Gene3D" id="3.50.50.60">
    <property type="entry name" value="FAD/NAD(P)-binding domain"/>
    <property type="match status" value="1"/>
</dbReference>
<reference evidence="6" key="1">
    <citation type="journal article" date="2020" name="Stud. Mycol.">
        <title>101 Dothideomycetes genomes: a test case for predicting lifestyles and emergence of pathogens.</title>
        <authorList>
            <person name="Haridas S."/>
            <person name="Albert R."/>
            <person name="Binder M."/>
            <person name="Bloem J."/>
            <person name="Labutti K."/>
            <person name="Salamov A."/>
            <person name="Andreopoulos B."/>
            <person name="Baker S."/>
            <person name="Barry K."/>
            <person name="Bills G."/>
            <person name="Bluhm B."/>
            <person name="Cannon C."/>
            <person name="Castanera R."/>
            <person name="Culley D."/>
            <person name="Daum C."/>
            <person name="Ezra D."/>
            <person name="Gonzalez J."/>
            <person name="Henrissat B."/>
            <person name="Kuo A."/>
            <person name="Liang C."/>
            <person name="Lipzen A."/>
            <person name="Lutzoni F."/>
            <person name="Magnuson J."/>
            <person name="Mondo S."/>
            <person name="Nolan M."/>
            <person name="Ohm R."/>
            <person name="Pangilinan J."/>
            <person name="Park H.-J."/>
            <person name="Ramirez L."/>
            <person name="Alfaro M."/>
            <person name="Sun H."/>
            <person name="Tritt A."/>
            <person name="Yoshinaga Y."/>
            <person name="Zwiers L.-H."/>
            <person name="Turgeon B."/>
            <person name="Goodwin S."/>
            <person name="Spatafora J."/>
            <person name="Crous P."/>
            <person name="Grigoriev I."/>
        </authorList>
    </citation>
    <scope>NUCLEOTIDE SEQUENCE</scope>
    <source>
        <strain evidence="6">CBS 123094</strain>
    </source>
</reference>
<evidence type="ECO:0000256" key="1">
    <source>
        <dbReference type="ARBA" id="ARBA00010790"/>
    </source>
</evidence>
<dbReference type="GO" id="GO:0050660">
    <property type="term" value="F:flavin adenine dinucleotide binding"/>
    <property type="evidence" value="ECO:0007669"/>
    <property type="project" value="InterPro"/>
</dbReference>
<feature type="domain" description="Glucose-methanol-choline oxidoreductase C-terminal" evidence="5">
    <location>
        <begin position="460"/>
        <end position="594"/>
    </location>
</feature>
<keyword evidence="2" id="KW-0274">FAD</keyword>
<dbReference type="AlphaFoldDB" id="A0A6A5W1D2"/>
<evidence type="ECO:0000256" key="2">
    <source>
        <dbReference type="PIRSR" id="PIRSR000137-2"/>
    </source>
</evidence>
<evidence type="ECO:0000259" key="4">
    <source>
        <dbReference type="Pfam" id="PF00732"/>
    </source>
</evidence>
<dbReference type="GO" id="GO:0016614">
    <property type="term" value="F:oxidoreductase activity, acting on CH-OH group of donors"/>
    <property type="evidence" value="ECO:0007669"/>
    <property type="project" value="InterPro"/>
</dbReference>
<feature type="binding site" evidence="2">
    <location>
        <begin position="586"/>
        <end position="587"/>
    </location>
    <ligand>
        <name>FAD</name>
        <dbReference type="ChEBI" id="CHEBI:57692"/>
    </ligand>
</feature>
<dbReference type="PANTHER" id="PTHR47190">
    <property type="entry name" value="DEHYDROGENASE, PUTATIVE-RELATED"/>
    <property type="match status" value="1"/>
</dbReference>
<dbReference type="SUPFAM" id="SSF54373">
    <property type="entry name" value="FAD-linked reductases, C-terminal domain"/>
    <property type="match status" value="1"/>
</dbReference>
<evidence type="ECO:0000313" key="7">
    <source>
        <dbReference type="Proteomes" id="UP000799779"/>
    </source>
</evidence>
<feature type="binding site" evidence="2">
    <location>
        <position position="146"/>
    </location>
    <ligand>
        <name>FAD</name>
        <dbReference type="ChEBI" id="CHEBI:57692"/>
    </ligand>
</feature>
<keyword evidence="3" id="KW-0732">Signal</keyword>
<gene>
    <name evidence="6" type="ORF">P154DRAFT_526311</name>
</gene>
<feature type="chain" id="PRO_5025489211" evidence="3">
    <location>
        <begin position="19"/>
        <end position="605"/>
    </location>
</feature>
<comment type="cofactor">
    <cofactor evidence="2">
        <name>FAD</name>
        <dbReference type="ChEBI" id="CHEBI:57692"/>
    </cofactor>
</comment>
<keyword evidence="7" id="KW-1185">Reference proteome</keyword>
<dbReference type="OrthoDB" id="413885at2759"/>
<dbReference type="InterPro" id="IPR053208">
    <property type="entry name" value="GMC_Oxidoreductase_CD"/>
</dbReference>
<dbReference type="Pfam" id="PF05199">
    <property type="entry name" value="GMC_oxred_C"/>
    <property type="match status" value="1"/>
</dbReference>
<accession>A0A6A5W1D2</accession>
<dbReference type="Pfam" id="PF00732">
    <property type="entry name" value="GMC_oxred_N"/>
    <property type="match status" value="1"/>
</dbReference>
<evidence type="ECO:0000313" key="6">
    <source>
        <dbReference type="EMBL" id="KAF1995510.1"/>
    </source>
</evidence>
<evidence type="ECO:0000256" key="3">
    <source>
        <dbReference type="SAM" id="SignalP"/>
    </source>
</evidence>